<evidence type="ECO:0000256" key="2">
    <source>
        <dbReference type="SAM" id="Phobius"/>
    </source>
</evidence>
<proteinExistence type="predicted"/>
<keyword evidence="2" id="KW-1133">Transmembrane helix</keyword>
<keyword evidence="2" id="KW-0472">Membrane</keyword>
<evidence type="ECO:0000256" key="1">
    <source>
        <dbReference type="SAM" id="MobiDB-lite"/>
    </source>
</evidence>
<keyword evidence="2" id="KW-0812">Transmembrane</keyword>
<sequence length="104" mass="11729">MEREVQVDDRDSRDGKGYQSRMATDNGSVNKGDKYAPNFGGWDDLTGTESVKRPYQVKSGKRKATKTKGKGKLSMEGRRSDAPLLLRLLIAVFPFLGSWTKLFW</sequence>
<gene>
    <name evidence="3" type="ORF">SLEP1_g275</name>
</gene>
<dbReference type="Proteomes" id="UP001054252">
    <property type="component" value="Unassembled WGS sequence"/>
</dbReference>
<feature type="compositionally biased region" description="Basic residues" evidence="1">
    <location>
        <begin position="59"/>
        <end position="71"/>
    </location>
</feature>
<dbReference type="AlphaFoldDB" id="A0AAV5HIQ3"/>
<evidence type="ECO:0000313" key="3">
    <source>
        <dbReference type="EMBL" id="GKU85637.1"/>
    </source>
</evidence>
<dbReference type="PANTHER" id="PTHR35719:SF2">
    <property type="entry name" value="ABC TRANSMEMBRANE TYPE-1 DOMAIN-CONTAINING PROTEIN"/>
    <property type="match status" value="1"/>
</dbReference>
<reference evidence="3 4" key="1">
    <citation type="journal article" date="2021" name="Commun. Biol.">
        <title>The genome of Shorea leprosula (Dipterocarpaceae) highlights the ecological relevance of drought in aseasonal tropical rainforests.</title>
        <authorList>
            <person name="Ng K.K.S."/>
            <person name="Kobayashi M.J."/>
            <person name="Fawcett J.A."/>
            <person name="Hatakeyama M."/>
            <person name="Paape T."/>
            <person name="Ng C.H."/>
            <person name="Ang C.C."/>
            <person name="Tnah L.H."/>
            <person name="Lee C.T."/>
            <person name="Nishiyama T."/>
            <person name="Sese J."/>
            <person name="O'Brien M.J."/>
            <person name="Copetti D."/>
            <person name="Mohd Noor M.I."/>
            <person name="Ong R.C."/>
            <person name="Putra M."/>
            <person name="Sireger I.Z."/>
            <person name="Indrioko S."/>
            <person name="Kosugi Y."/>
            <person name="Izuno A."/>
            <person name="Isagi Y."/>
            <person name="Lee S.L."/>
            <person name="Shimizu K.K."/>
        </authorList>
    </citation>
    <scope>NUCLEOTIDE SEQUENCE [LARGE SCALE GENOMIC DNA]</scope>
    <source>
        <strain evidence="3">214</strain>
    </source>
</reference>
<keyword evidence="4" id="KW-1185">Reference proteome</keyword>
<organism evidence="3 4">
    <name type="scientific">Rubroshorea leprosula</name>
    <dbReference type="NCBI Taxonomy" id="152421"/>
    <lineage>
        <taxon>Eukaryota</taxon>
        <taxon>Viridiplantae</taxon>
        <taxon>Streptophyta</taxon>
        <taxon>Embryophyta</taxon>
        <taxon>Tracheophyta</taxon>
        <taxon>Spermatophyta</taxon>
        <taxon>Magnoliopsida</taxon>
        <taxon>eudicotyledons</taxon>
        <taxon>Gunneridae</taxon>
        <taxon>Pentapetalae</taxon>
        <taxon>rosids</taxon>
        <taxon>malvids</taxon>
        <taxon>Malvales</taxon>
        <taxon>Dipterocarpaceae</taxon>
        <taxon>Rubroshorea</taxon>
    </lineage>
</organism>
<feature type="compositionally biased region" description="Basic and acidic residues" evidence="1">
    <location>
        <begin position="1"/>
        <end position="16"/>
    </location>
</feature>
<evidence type="ECO:0008006" key="5">
    <source>
        <dbReference type="Google" id="ProtNLM"/>
    </source>
</evidence>
<feature type="region of interest" description="Disordered" evidence="1">
    <location>
        <begin position="1"/>
        <end position="76"/>
    </location>
</feature>
<name>A0AAV5HIQ3_9ROSI</name>
<dbReference type="EMBL" id="BPVZ01000001">
    <property type="protein sequence ID" value="GKU85637.1"/>
    <property type="molecule type" value="Genomic_DNA"/>
</dbReference>
<protein>
    <recommendedName>
        <fullName evidence="5">RIN4 pathogenic type III effector avirulence factor Avr cleavage site domain-containing protein</fullName>
    </recommendedName>
</protein>
<comment type="caution">
    <text evidence="3">The sequence shown here is derived from an EMBL/GenBank/DDBJ whole genome shotgun (WGS) entry which is preliminary data.</text>
</comment>
<evidence type="ECO:0000313" key="4">
    <source>
        <dbReference type="Proteomes" id="UP001054252"/>
    </source>
</evidence>
<dbReference type="PANTHER" id="PTHR35719">
    <property type="entry name" value="OS01G0680600 PROTEIN"/>
    <property type="match status" value="1"/>
</dbReference>
<feature type="transmembrane region" description="Helical" evidence="2">
    <location>
        <begin position="84"/>
        <end position="102"/>
    </location>
</feature>
<accession>A0AAV5HIQ3</accession>